<sequence length="85" mass="9808">WVQRSGGNCPIAYRVAREKHELLDKARDTLTKAQHRMKKYAEKGRRDVDYTVGEQVLLKLTSQIWKKISSKAVHRGLIPKYGGPF</sequence>
<keyword evidence="2" id="KW-1185">Reference proteome</keyword>
<proteinExistence type="predicted"/>
<name>A0AAD4ISR3_PERFH</name>
<comment type="caution">
    <text evidence="1">The sequence shown here is derived from an EMBL/GenBank/DDBJ whole genome shotgun (WGS) entry which is preliminary data.</text>
</comment>
<dbReference type="Proteomes" id="UP001190926">
    <property type="component" value="Unassembled WGS sequence"/>
</dbReference>
<protein>
    <submittedName>
        <fullName evidence="1">Uncharacterized protein</fullName>
    </submittedName>
</protein>
<accession>A0AAD4ISR3</accession>
<evidence type="ECO:0000313" key="2">
    <source>
        <dbReference type="Proteomes" id="UP001190926"/>
    </source>
</evidence>
<feature type="non-terminal residue" evidence="1">
    <location>
        <position position="1"/>
    </location>
</feature>
<reference evidence="1 2" key="1">
    <citation type="journal article" date="2021" name="Nat. Commun.">
        <title>Incipient diploidization of the medicinal plant Perilla within 10,000 years.</title>
        <authorList>
            <person name="Zhang Y."/>
            <person name="Shen Q."/>
            <person name="Leng L."/>
            <person name="Zhang D."/>
            <person name="Chen S."/>
            <person name="Shi Y."/>
            <person name="Ning Z."/>
            <person name="Chen S."/>
        </authorList>
    </citation>
    <scope>NUCLEOTIDE SEQUENCE [LARGE SCALE GENOMIC DNA]</scope>
    <source>
        <strain evidence="2">cv. PC099</strain>
    </source>
</reference>
<dbReference type="EMBL" id="SDAM02003674">
    <property type="protein sequence ID" value="KAH6820488.1"/>
    <property type="molecule type" value="Genomic_DNA"/>
</dbReference>
<evidence type="ECO:0000313" key="1">
    <source>
        <dbReference type="EMBL" id="KAH6820488.1"/>
    </source>
</evidence>
<dbReference type="AlphaFoldDB" id="A0AAD4ISR3"/>
<organism evidence="1 2">
    <name type="scientific">Perilla frutescens var. hirtella</name>
    <name type="common">Perilla citriodora</name>
    <name type="synonym">Perilla setoyensis</name>
    <dbReference type="NCBI Taxonomy" id="608512"/>
    <lineage>
        <taxon>Eukaryota</taxon>
        <taxon>Viridiplantae</taxon>
        <taxon>Streptophyta</taxon>
        <taxon>Embryophyta</taxon>
        <taxon>Tracheophyta</taxon>
        <taxon>Spermatophyta</taxon>
        <taxon>Magnoliopsida</taxon>
        <taxon>eudicotyledons</taxon>
        <taxon>Gunneridae</taxon>
        <taxon>Pentapetalae</taxon>
        <taxon>asterids</taxon>
        <taxon>lamiids</taxon>
        <taxon>Lamiales</taxon>
        <taxon>Lamiaceae</taxon>
        <taxon>Nepetoideae</taxon>
        <taxon>Elsholtzieae</taxon>
        <taxon>Perilla</taxon>
    </lineage>
</organism>
<gene>
    <name evidence="1" type="ORF">C2S53_008404</name>
</gene>